<dbReference type="GO" id="GO:0045944">
    <property type="term" value="P:positive regulation of transcription by RNA polymerase II"/>
    <property type="evidence" value="ECO:0007669"/>
    <property type="project" value="TreeGrafter"/>
</dbReference>
<evidence type="ECO:0000256" key="1">
    <source>
        <dbReference type="SAM" id="MobiDB-lite"/>
    </source>
</evidence>
<dbReference type="PROSITE" id="PS51294">
    <property type="entry name" value="HTH_MYB"/>
    <property type="match status" value="1"/>
</dbReference>
<feature type="compositionally biased region" description="Polar residues" evidence="1">
    <location>
        <begin position="29"/>
        <end position="43"/>
    </location>
</feature>
<accession>A0A9X0AHW1</accession>
<dbReference type="GO" id="GO:0005634">
    <property type="term" value="C:nucleus"/>
    <property type="evidence" value="ECO:0007669"/>
    <property type="project" value="TreeGrafter"/>
</dbReference>
<evidence type="ECO:0000313" key="5">
    <source>
        <dbReference type="Proteomes" id="UP001152300"/>
    </source>
</evidence>
<protein>
    <submittedName>
        <fullName evidence="4">Uncharacterized protein</fullName>
    </submittedName>
</protein>
<evidence type="ECO:0000259" key="2">
    <source>
        <dbReference type="PROSITE" id="PS50090"/>
    </source>
</evidence>
<evidence type="ECO:0000313" key="4">
    <source>
        <dbReference type="EMBL" id="KAJ8063086.1"/>
    </source>
</evidence>
<dbReference type="Pfam" id="PF13921">
    <property type="entry name" value="Myb_DNA-bind_6"/>
    <property type="match status" value="1"/>
</dbReference>
<feature type="domain" description="Myb-like" evidence="2">
    <location>
        <begin position="97"/>
        <end position="149"/>
    </location>
</feature>
<evidence type="ECO:0000259" key="3">
    <source>
        <dbReference type="PROSITE" id="PS51294"/>
    </source>
</evidence>
<comment type="caution">
    <text evidence="4">The sequence shown here is derived from an EMBL/GenBank/DDBJ whole genome shotgun (WGS) entry which is preliminary data.</text>
</comment>
<sequence length="196" mass="22710">MRRKCSIKEPTVQTSITIKPQSLREPSSHSRLTQSVKIHPSSTMRRSQRRWMFQEDVVLLEKTKEQLDSPTGISLGTVSNAIPNRNNRDCRKRWYKLTGTKKGFWTAGEDERLVEGVQKYGSQWVRVAEVVGPGTRNPDQCAKRWQQCLDPSLGRSEWTNEQDVQLIFAVTDNNTSWKVIRESVFPNRSIDHQPWN</sequence>
<keyword evidence="5" id="KW-1185">Reference proteome</keyword>
<feature type="region of interest" description="Disordered" evidence="1">
    <location>
        <begin position="20"/>
        <end position="43"/>
    </location>
</feature>
<dbReference type="Proteomes" id="UP001152300">
    <property type="component" value="Unassembled WGS sequence"/>
</dbReference>
<dbReference type="OrthoDB" id="2143914at2759"/>
<dbReference type="InterPro" id="IPR050560">
    <property type="entry name" value="MYB_TF"/>
</dbReference>
<proteinExistence type="predicted"/>
<dbReference type="AlphaFoldDB" id="A0A9X0AHW1"/>
<gene>
    <name evidence="4" type="ORF">OCU04_008327</name>
</gene>
<organism evidence="4 5">
    <name type="scientific">Sclerotinia nivalis</name>
    <dbReference type="NCBI Taxonomy" id="352851"/>
    <lineage>
        <taxon>Eukaryota</taxon>
        <taxon>Fungi</taxon>
        <taxon>Dikarya</taxon>
        <taxon>Ascomycota</taxon>
        <taxon>Pezizomycotina</taxon>
        <taxon>Leotiomycetes</taxon>
        <taxon>Helotiales</taxon>
        <taxon>Sclerotiniaceae</taxon>
        <taxon>Sclerotinia</taxon>
    </lineage>
</organism>
<dbReference type="GO" id="GO:0000981">
    <property type="term" value="F:DNA-binding transcription factor activity, RNA polymerase II-specific"/>
    <property type="evidence" value="ECO:0007669"/>
    <property type="project" value="TreeGrafter"/>
</dbReference>
<dbReference type="PANTHER" id="PTHR45614:SF25">
    <property type="entry name" value="MYB PROTEIN"/>
    <property type="match status" value="1"/>
</dbReference>
<dbReference type="GO" id="GO:0000278">
    <property type="term" value="P:mitotic cell cycle"/>
    <property type="evidence" value="ECO:0007669"/>
    <property type="project" value="TreeGrafter"/>
</dbReference>
<dbReference type="PANTHER" id="PTHR45614">
    <property type="entry name" value="MYB PROTEIN-RELATED"/>
    <property type="match status" value="1"/>
</dbReference>
<feature type="domain" description="HTH myb-type" evidence="3">
    <location>
        <begin position="101"/>
        <end position="153"/>
    </location>
</feature>
<dbReference type="GO" id="GO:0000978">
    <property type="term" value="F:RNA polymerase II cis-regulatory region sequence-specific DNA binding"/>
    <property type="evidence" value="ECO:0007669"/>
    <property type="project" value="TreeGrafter"/>
</dbReference>
<dbReference type="SMART" id="SM00717">
    <property type="entry name" value="SANT"/>
    <property type="match status" value="2"/>
</dbReference>
<name>A0A9X0AHW1_9HELO</name>
<dbReference type="EMBL" id="JAPEIS010000009">
    <property type="protein sequence ID" value="KAJ8063086.1"/>
    <property type="molecule type" value="Genomic_DNA"/>
</dbReference>
<dbReference type="SUPFAM" id="SSF46689">
    <property type="entry name" value="Homeodomain-like"/>
    <property type="match status" value="2"/>
</dbReference>
<reference evidence="4" key="1">
    <citation type="submission" date="2022-11" db="EMBL/GenBank/DDBJ databases">
        <title>Genome Resource of Sclerotinia nivalis Strain SnTB1, a Plant Pathogen Isolated from American Ginseng.</title>
        <authorList>
            <person name="Fan S."/>
        </authorList>
    </citation>
    <scope>NUCLEOTIDE SEQUENCE</scope>
    <source>
        <strain evidence="4">SnTB1</strain>
    </source>
</reference>
<dbReference type="PROSITE" id="PS50090">
    <property type="entry name" value="MYB_LIKE"/>
    <property type="match status" value="2"/>
</dbReference>
<dbReference type="InterPro" id="IPR017930">
    <property type="entry name" value="Myb_dom"/>
</dbReference>
<dbReference type="InterPro" id="IPR001005">
    <property type="entry name" value="SANT/Myb"/>
</dbReference>
<dbReference type="InterPro" id="IPR009057">
    <property type="entry name" value="Homeodomain-like_sf"/>
</dbReference>
<feature type="domain" description="Myb-like" evidence="2">
    <location>
        <begin position="150"/>
        <end position="189"/>
    </location>
</feature>
<dbReference type="Gene3D" id="1.10.10.60">
    <property type="entry name" value="Homeodomain-like"/>
    <property type="match status" value="2"/>
</dbReference>